<evidence type="ECO:0000256" key="2">
    <source>
        <dbReference type="SAM" id="Coils"/>
    </source>
</evidence>
<reference evidence="3 4" key="1">
    <citation type="submission" date="2015-01" db="EMBL/GenBank/DDBJ databases">
        <title>Lifestyle Evolution in Cyanobacterial Symbionts of Sponges.</title>
        <authorList>
            <person name="Burgsdorf I."/>
            <person name="Slaby B.M."/>
            <person name="Handley K.M."/>
            <person name="Haber M."/>
            <person name="Blom J."/>
            <person name="Marshall C.W."/>
            <person name="Gilbert J.A."/>
            <person name="Hentschel U."/>
            <person name="Steindler L."/>
        </authorList>
    </citation>
    <scope>NUCLEOTIDE SEQUENCE [LARGE SCALE GENOMIC DNA]</scope>
    <source>
        <strain evidence="3">SP3</strain>
    </source>
</reference>
<gene>
    <name evidence="3" type="ORF">TE42_02300</name>
</gene>
<accession>A0A0G2HMA3</accession>
<dbReference type="InterPro" id="IPR036894">
    <property type="entry name" value="YbaB-like_sf"/>
</dbReference>
<dbReference type="Proteomes" id="UP000035067">
    <property type="component" value="Unassembled WGS sequence"/>
</dbReference>
<evidence type="ECO:0000313" key="4">
    <source>
        <dbReference type="Proteomes" id="UP000035067"/>
    </source>
</evidence>
<dbReference type="PANTHER" id="PTHR33449:SF1">
    <property type="entry name" value="NUCLEOID-ASSOCIATED PROTEIN YBAB"/>
    <property type="match status" value="1"/>
</dbReference>
<comment type="caution">
    <text evidence="3">The sequence shown here is derived from an EMBL/GenBank/DDBJ whole genome shotgun (WGS) entry which is preliminary data.</text>
</comment>
<keyword evidence="2" id="KW-0175">Coiled coil</keyword>
<dbReference type="AlphaFoldDB" id="A0A0G2HMA3"/>
<dbReference type="SUPFAM" id="SSF82607">
    <property type="entry name" value="YbaB-like"/>
    <property type="match status" value="1"/>
</dbReference>
<proteinExistence type="predicted"/>
<dbReference type="NCBIfam" id="TIGR00103">
    <property type="entry name" value="DNA_YbaB_EbfC"/>
    <property type="match status" value="1"/>
</dbReference>
<dbReference type="Pfam" id="PF02575">
    <property type="entry name" value="YbaB_DNA_bd"/>
    <property type="match status" value="1"/>
</dbReference>
<dbReference type="GO" id="GO:0003677">
    <property type="term" value="F:DNA binding"/>
    <property type="evidence" value="ECO:0007669"/>
    <property type="project" value="UniProtKB-KW"/>
</dbReference>
<evidence type="ECO:0000256" key="1">
    <source>
        <dbReference type="ARBA" id="ARBA00023125"/>
    </source>
</evidence>
<dbReference type="PANTHER" id="PTHR33449">
    <property type="entry name" value="NUCLEOID-ASSOCIATED PROTEIN YBAB"/>
    <property type="match status" value="1"/>
</dbReference>
<dbReference type="GO" id="GO:0005829">
    <property type="term" value="C:cytosol"/>
    <property type="evidence" value="ECO:0007669"/>
    <property type="project" value="TreeGrafter"/>
</dbReference>
<protein>
    <submittedName>
        <fullName evidence="3">Nucleoid-associated protein</fullName>
    </submittedName>
</protein>
<feature type="coiled-coil region" evidence="2">
    <location>
        <begin position="12"/>
        <end position="39"/>
    </location>
</feature>
<evidence type="ECO:0000313" key="3">
    <source>
        <dbReference type="EMBL" id="KKZ13014.1"/>
    </source>
</evidence>
<name>A0A0G2HMA3_9SYNE</name>
<dbReference type="InterPro" id="IPR004401">
    <property type="entry name" value="YbaB/EbfC"/>
</dbReference>
<dbReference type="PATRIC" id="fig|1604020.3.peg.1976"/>
<dbReference type="Gene3D" id="3.30.1310.10">
    <property type="entry name" value="Nucleoid-associated protein YbaB-like domain"/>
    <property type="match status" value="1"/>
</dbReference>
<dbReference type="PIRSF" id="PIRSF004555">
    <property type="entry name" value="UCP004555"/>
    <property type="match status" value="1"/>
</dbReference>
<keyword evidence="1" id="KW-0238">DNA-binding</keyword>
<dbReference type="EMBL" id="JXQG01000007">
    <property type="protein sequence ID" value="KKZ13014.1"/>
    <property type="molecule type" value="Genomic_DNA"/>
</dbReference>
<organism evidence="3 4">
    <name type="scientific">Candidatus Synechococcus spongiarum SP3</name>
    <dbReference type="NCBI Taxonomy" id="1604020"/>
    <lineage>
        <taxon>Bacteria</taxon>
        <taxon>Bacillati</taxon>
        <taxon>Cyanobacteriota</taxon>
        <taxon>Cyanophyceae</taxon>
        <taxon>Synechococcales</taxon>
        <taxon>Synechococcaceae</taxon>
        <taxon>Synechococcus</taxon>
    </lineage>
</organism>
<sequence>MAGFGLPNFSQLTEAFQKAQQIQKDAVRLQEELDALVLEGFSQDRRARVTISGNQVPQGVVLDPSLLAEEPHVVETAVLEALQAAHQRSTETMKARMEELTGGLGNLNMPNLLGG</sequence>